<sequence length="191" mass="20829">MTRFEDKLELELEAVVAENAAPAPKRRRFGWKPRIALVGAVAAAATAIAVSGVVQPASPAWAVEKTGDDTVRIKFIELRDPDGLEQALAKLGIRSEIAFVPYGRRCAHKPGQKFDPDGPVDIVPGESEHWDSIELRYRPQRPDQTVVLRLADHRSSSSALVSSLSFYNVIGPVSPCEMLGGTDETTEVEPK</sequence>
<dbReference type="RefSeq" id="WP_205117698.1">
    <property type="nucleotide sequence ID" value="NZ_JAFBCM010000001.1"/>
</dbReference>
<accession>A0ABV7YDV8</accession>
<gene>
    <name evidence="2" type="ORF">ACFOUW_21020</name>
</gene>
<protein>
    <submittedName>
        <fullName evidence="2">Uncharacterized protein</fullName>
    </submittedName>
</protein>
<reference evidence="3" key="1">
    <citation type="journal article" date="2019" name="Int. J. Syst. Evol. Microbiol.">
        <title>The Global Catalogue of Microorganisms (GCM) 10K type strain sequencing project: providing services to taxonomists for standard genome sequencing and annotation.</title>
        <authorList>
            <consortium name="The Broad Institute Genomics Platform"/>
            <consortium name="The Broad Institute Genome Sequencing Center for Infectious Disease"/>
            <person name="Wu L."/>
            <person name="Ma J."/>
        </authorList>
    </citation>
    <scope>NUCLEOTIDE SEQUENCE [LARGE SCALE GENOMIC DNA]</scope>
    <source>
        <strain evidence="3">CGMCC 4.7241</strain>
    </source>
</reference>
<keyword evidence="1" id="KW-0812">Transmembrane</keyword>
<dbReference type="Proteomes" id="UP001595699">
    <property type="component" value="Unassembled WGS sequence"/>
</dbReference>
<name>A0ABV7YDV8_9ACTN</name>
<organism evidence="2 3">
    <name type="scientific">Tenggerimyces flavus</name>
    <dbReference type="NCBI Taxonomy" id="1708749"/>
    <lineage>
        <taxon>Bacteria</taxon>
        <taxon>Bacillati</taxon>
        <taxon>Actinomycetota</taxon>
        <taxon>Actinomycetes</taxon>
        <taxon>Propionibacteriales</taxon>
        <taxon>Nocardioidaceae</taxon>
        <taxon>Tenggerimyces</taxon>
    </lineage>
</organism>
<keyword evidence="3" id="KW-1185">Reference proteome</keyword>
<evidence type="ECO:0000256" key="1">
    <source>
        <dbReference type="SAM" id="Phobius"/>
    </source>
</evidence>
<dbReference type="EMBL" id="JBHRZH010000018">
    <property type="protein sequence ID" value="MFC3763333.1"/>
    <property type="molecule type" value="Genomic_DNA"/>
</dbReference>
<keyword evidence="1" id="KW-1133">Transmembrane helix</keyword>
<feature type="transmembrane region" description="Helical" evidence="1">
    <location>
        <begin position="35"/>
        <end position="54"/>
    </location>
</feature>
<proteinExistence type="predicted"/>
<evidence type="ECO:0000313" key="2">
    <source>
        <dbReference type="EMBL" id="MFC3763333.1"/>
    </source>
</evidence>
<comment type="caution">
    <text evidence="2">The sequence shown here is derived from an EMBL/GenBank/DDBJ whole genome shotgun (WGS) entry which is preliminary data.</text>
</comment>
<keyword evidence="1" id="KW-0472">Membrane</keyword>
<evidence type="ECO:0000313" key="3">
    <source>
        <dbReference type="Proteomes" id="UP001595699"/>
    </source>
</evidence>